<name>A0AB39RZJ4_9ACTN</name>
<protein>
    <submittedName>
        <fullName evidence="1">Uncharacterized protein</fullName>
    </submittedName>
</protein>
<accession>A0AB39RZJ4</accession>
<dbReference type="SUPFAM" id="SSF52833">
    <property type="entry name" value="Thioredoxin-like"/>
    <property type="match status" value="1"/>
</dbReference>
<dbReference type="Gene3D" id="3.40.30.10">
    <property type="entry name" value="Glutaredoxin"/>
    <property type="match status" value="1"/>
</dbReference>
<dbReference type="RefSeq" id="WP_369253769.1">
    <property type="nucleotide sequence ID" value="NZ_CP163440.1"/>
</dbReference>
<dbReference type="InterPro" id="IPR036249">
    <property type="entry name" value="Thioredoxin-like_sf"/>
</dbReference>
<reference evidence="1" key="1">
    <citation type="submission" date="2024-07" db="EMBL/GenBank/DDBJ databases">
        <authorList>
            <person name="Yu S.T."/>
        </authorList>
    </citation>
    <scope>NUCLEOTIDE SEQUENCE</scope>
    <source>
        <strain evidence="1">R35</strain>
    </source>
</reference>
<dbReference type="AlphaFoldDB" id="A0AB39RZJ4"/>
<dbReference type="EMBL" id="CP163440">
    <property type="protein sequence ID" value="XDQ59377.1"/>
    <property type="molecule type" value="Genomic_DNA"/>
</dbReference>
<sequence>MQVMMPVLEAISAQHAETIEVIRLTIDQNYLTPQQYEGETVPTLFVF</sequence>
<organism evidence="1">
    <name type="scientific">Streptomyces sp. R35</name>
    <dbReference type="NCBI Taxonomy" id="3238630"/>
    <lineage>
        <taxon>Bacteria</taxon>
        <taxon>Bacillati</taxon>
        <taxon>Actinomycetota</taxon>
        <taxon>Actinomycetes</taxon>
        <taxon>Kitasatosporales</taxon>
        <taxon>Streptomycetaceae</taxon>
        <taxon>Streptomyces</taxon>
    </lineage>
</organism>
<gene>
    <name evidence="1" type="ORF">AB5J50_00325</name>
</gene>
<proteinExistence type="predicted"/>
<evidence type="ECO:0000313" key="1">
    <source>
        <dbReference type="EMBL" id="XDQ59377.1"/>
    </source>
</evidence>